<accession>A0A7V7QLL4</accession>
<evidence type="ECO:0000256" key="9">
    <source>
        <dbReference type="SAM" id="Phobius"/>
    </source>
</evidence>
<feature type="coiled-coil region" evidence="8">
    <location>
        <begin position="538"/>
        <end position="596"/>
    </location>
</feature>
<feature type="transmembrane region" description="Helical" evidence="9">
    <location>
        <begin position="155"/>
        <end position="180"/>
    </location>
</feature>
<keyword evidence="6 9" id="KW-1133">Transmembrane helix</keyword>
<feature type="transmembrane region" description="Helical" evidence="9">
    <location>
        <begin position="218"/>
        <end position="236"/>
    </location>
</feature>
<feature type="transmembrane region" description="Helical" evidence="9">
    <location>
        <begin position="7"/>
        <end position="31"/>
    </location>
</feature>
<dbReference type="PANTHER" id="PTHR33908">
    <property type="entry name" value="MANNOSYLTRANSFERASE YKCB-RELATED"/>
    <property type="match status" value="1"/>
</dbReference>
<evidence type="ECO:0000256" key="5">
    <source>
        <dbReference type="ARBA" id="ARBA00022692"/>
    </source>
</evidence>
<feature type="transmembrane region" description="Helical" evidence="9">
    <location>
        <begin position="305"/>
        <end position="323"/>
    </location>
</feature>
<dbReference type="InterPro" id="IPR050297">
    <property type="entry name" value="LipidA_mod_glycosyltrf_83"/>
</dbReference>
<evidence type="ECO:0000256" key="2">
    <source>
        <dbReference type="ARBA" id="ARBA00022475"/>
    </source>
</evidence>
<feature type="transmembrane region" description="Helical" evidence="9">
    <location>
        <begin position="447"/>
        <end position="464"/>
    </location>
</feature>
<evidence type="ECO:0000256" key="8">
    <source>
        <dbReference type="SAM" id="Coils"/>
    </source>
</evidence>
<evidence type="ECO:0000256" key="1">
    <source>
        <dbReference type="ARBA" id="ARBA00004651"/>
    </source>
</evidence>
<feature type="transmembrane region" description="Helical" evidence="9">
    <location>
        <begin position="248"/>
        <end position="281"/>
    </location>
</feature>
<keyword evidence="7 9" id="KW-0472">Membrane</keyword>
<protein>
    <recommendedName>
        <fullName evidence="12">Glycosyltransferase RgtA/B/C/D-like domain-containing protein</fullName>
    </recommendedName>
</protein>
<evidence type="ECO:0000256" key="4">
    <source>
        <dbReference type="ARBA" id="ARBA00022679"/>
    </source>
</evidence>
<proteinExistence type="predicted"/>
<keyword evidence="3" id="KW-0328">Glycosyltransferase</keyword>
<feature type="transmembrane region" description="Helical" evidence="9">
    <location>
        <begin position="43"/>
        <end position="68"/>
    </location>
</feature>
<evidence type="ECO:0000256" key="3">
    <source>
        <dbReference type="ARBA" id="ARBA00022676"/>
    </source>
</evidence>
<organism evidence="10 11">
    <name type="scientific">Candidatus Galacturonatibacter soehngenii</name>
    <dbReference type="NCBI Taxonomy" id="2307010"/>
    <lineage>
        <taxon>Bacteria</taxon>
        <taxon>Bacillati</taxon>
        <taxon>Bacillota</taxon>
        <taxon>Clostridia</taxon>
        <taxon>Lachnospirales</taxon>
        <taxon>Lachnospiraceae</taxon>
        <taxon>Candidatus Galacturonatibacter</taxon>
    </lineage>
</organism>
<comment type="subcellular location">
    <subcellularLocation>
        <location evidence="1">Cell membrane</location>
        <topology evidence="1">Multi-pass membrane protein</topology>
    </subcellularLocation>
</comment>
<dbReference type="Proteomes" id="UP000461768">
    <property type="component" value="Unassembled WGS sequence"/>
</dbReference>
<evidence type="ECO:0008006" key="12">
    <source>
        <dbReference type="Google" id="ProtNLM"/>
    </source>
</evidence>
<feature type="transmembrane region" description="Helical" evidence="9">
    <location>
        <begin position="192"/>
        <end position="212"/>
    </location>
</feature>
<dbReference type="GO" id="GO:0009103">
    <property type="term" value="P:lipopolysaccharide biosynthetic process"/>
    <property type="evidence" value="ECO:0007669"/>
    <property type="project" value="UniProtKB-ARBA"/>
</dbReference>
<evidence type="ECO:0000256" key="7">
    <source>
        <dbReference type="ARBA" id="ARBA00023136"/>
    </source>
</evidence>
<keyword evidence="2" id="KW-1003">Cell membrane</keyword>
<dbReference type="OrthoDB" id="2445770at2"/>
<dbReference type="EMBL" id="WAGX01000004">
    <property type="protein sequence ID" value="KAB1439454.1"/>
    <property type="molecule type" value="Genomic_DNA"/>
</dbReference>
<keyword evidence="4" id="KW-0808">Transferase</keyword>
<reference evidence="10 11" key="2">
    <citation type="submission" date="2020-02" db="EMBL/GenBank/DDBJ databases">
        <title>Candidatus Galacturonibacter soehngenii shows hetero-acetogenic catabolism of galacturonic acid but lacks a canonical carbon monoxide dehydrogenase/acetyl-CoA synthase complex.</title>
        <authorList>
            <person name="Diender M."/>
            <person name="Stouten G.R."/>
            <person name="Petersen J.F."/>
            <person name="Nielsen P.H."/>
            <person name="Dueholm M.S."/>
            <person name="Pronk J.T."/>
            <person name="Van Loosdrecht M.C.M."/>
        </authorList>
    </citation>
    <scope>NUCLEOTIDE SEQUENCE [LARGE SCALE GENOMIC DNA]</scope>
    <source>
        <strain evidence="10">GalUA</strain>
    </source>
</reference>
<feature type="transmembrane region" description="Helical" evidence="9">
    <location>
        <begin position="470"/>
        <end position="488"/>
    </location>
</feature>
<keyword evidence="8" id="KW-0175">Coiled coil</keyword>
<reference evidence="10 11" key="1">
    <citation type="submission" date="2019-09" db="EMBL/GenBank/DDBJ databases">
        <authorList>
            <person name="Valk L.C."/>
        </authorList>
    </citation>
    <scope>NUCLEOTIDE SEQUENCE [LARGE SCALE GENOMIC DNA]</scope>
    <source>
        <strain evidence="10">GalUA</strain>
    </source>
</reference>
<evidence type="ECO:0000256" key="6">
    <source>
        <dbReference type="ARBA" id="ARBA00022989"/>
    </source>
</evidence>
<evidence type="ECO:0000313" key="10">
    <source>
        <dbReference type="EMBL" id="KAB1439454.1"/>
    </source>
</evidence>
<dbReference type="AlphaFoldDB" id="A0A7V7QLL4"/>
<dbReference type="RefSeq" id="WP_151141963.1">
    <property type="nucleotide sequence ID" value="NZ_WAGX01000004.1"/>
</dbReference>
<dbReference type="PANTHER" id="PTHR33908:SF11">
    <property type="entry name" value="MEMBRANE PROTEIN"/>
    <property type="match status" value="1"/>
</dbReference>
<feature type="transmembrane region" description="Helical" evidence="9">
    <location>
        <begin position="495"/>
        <end position="514"/>
    </location>
</feature>
<dbReference type="GO" id="GO:0005886">
    <property type="term" value="C:plasma membrane"/>
    <property type="evidence" value="ECO:0007669"/>
    <property type="project" value="UniProtKB-SubCell"/>
</dbReference>
<sequence length="610" mass="69085">MELKKNWLYFLSISFAIIGFLYILVCGFVSLGEGQEYPYIPKGMLLIGIFIVFVSLSIVTSFVAKLSLKKRINTKPKYDIYVEIGFVVFVLIAATVVRILVIANLPMKPESDYKTYFEIAVLLKDGAIQKDGKGYCDYIAMFPHVMGYSYILKTLFKVVGTSVLAGQYLNVFFSVMTVFFTYRIGRKLGGRTAGIIGLVLSAFWPSQVLYITMLSAEYSFTFFLFLSIWIFLSLVIDYDKKTKKAGKGIIMHMLLGVLIALAAAIRPMALILLIAIVLTIVPQKMKLPTVHKNTIPLTLRMLEKGWIRCILIIIPYFILSNVITTNIELAVNKTLPSASTSFGYNLLVGLNTESIGGWNDEDASLLYASMEQTGSATKAHITCRDLALQRITSNPKGIFNLFIHKYELLWGNDDYGATWNIAFLDEQGNLTKDRSDFLYALRDANNILYMIVIFLALISLIYLWKTKGNFAYVLVLVYLGTVVMHLFVESQNRYHYFILHIFMILASMSVPFLYEDAKKSIMQKDSQVKLEQLEAQAMQQAVEDYHIQENAMEELRKEAFSNVFNMKEALENGNVIMTVSQAYQEEDENIEVVEREVAVTALEKGAEANH</sequence>
<dbReference type="GO" id="GO:0016763">
    <property type="term" value="F:pentosyltransferase activity"/>
    <property type="evidence" value="ECO:0007669"/>
    <property type="project" value="TreeGrafter"/>
</dbReference>
<comment type="caution">
    <text evidence="10">The sequence shown here is derived from an EMBL/GenBank/DDBJ whole genome shotgun (WGS) entry which is preliminary data.</text>
</comment>
<evidence type="ECO:0000313" key="11">
    <source>
        <dbReference type="Proteomes" id="UP000461768"/>
    </source>
</evidence>
<name>A0A7V7QLL4_9FIRM</name>
<keyword evidence="11" id="KW-1185">Reference proteome</keyword>
<keyword evidence="5 9" id="KW-0812">Transmembrane</keyword>
<feature type="transmembrane region" description="Helical" evidence="9">
    <location>
        <begin position="80"/>
        <end position="103"/>
    </location>
</feature>
<gene>
    <name evidence="10" type="ORF">F7O84_03395</name>
</gene>